<dbReference type="AlphaFoldDB" id="A0A4S2LBY8"/>
<reference evidence="2 3" key="1">
    <citation type="journal article" date="2019" name="BMC Genomics">
        <title>New insights from Opisthorchis felineus genome: update on genomics of the epidemiologically important liver flukes.</title>
        <authorList>
            <person name="Ershov N.I."/>
            <person name="Mordvinov V.A."/>
            <person name="Prokhortchouk E.B."/>
            <person name="Pakharukova M.Y."/>
            <person name="Gunbin K.V."/>
            <person name="Ustyantsev K."/>
            <person name="Genaev M.A."/>
            <person name="Blinov A.G."/>
            <person name="Mazur A."/>
            <person name="Boulygina E."/>
            <person name="Tsygankova S."/>
            <person name="Khrameeva E."/>
            <person name="Chekanov N."/>
            <person name="Fan G."/>
            <person name="Xiao A."/>
            <person name="Zhang H."/>
            <person name="Xu X."/>
            <person name="Yang H."/>
            <person name="Solovyev V."/>
            <person name="Lee S.M."/>
            <person name="Liu X."/>
            <person name="Afonnikov D.A."/>
            <person name="Skryabin K.G."/>
        </authorList>
    </citation>
    <scope>NUCLEOTIDE SEQUENCE [LARGE SCALE GENOMIC DNA]</scope>
    <source>
        <strain evidence="2">AK-0245</strain>
        <tissue evidence="2">Whole organism</tissue>
    </source>
</reference>
<evidence type="ECO:0000313" key="2">
    <source>
        <dbReference type="EMBL" id="TGZ60922.1"/>
    </source>
</evidence>
<feature type="region of interest" description="Disordered" evidence="1">
    <location>
        <begin position="709"/>
        <end position="740"/>
    </location>
</feature>
<accession>A0A4S2LBY8</accession>
<dbReference type="EMBL" id="SJOL01008180">
    <property type="protein sequence ID" value="TGZ60922.1"/>
    <property type="molecule type" value="Genomic_DNA"/>
</dbReference>
<feature type="compositionally biased region" description="Polar residues" evidence="1">
    <location>
        <begin position="603"/>
        <end position="616"/>
    </location>
</feature>
<feature type="region of interest" description="Disordered" evidence="1">
    <location>
        <begin position="451"/>
        <end position="508"/>
    </location>
</feature>
<proteinExistence type="predicted"/>
<feature type="compositionally biased region" description="Basic and acidic residues" evidence="1">
    <location>
        <begin position="451"/>
        <end position="460"/>
    </location>
</feature>
<sequence length="1081" mass="120133">MAKRVGFKVSILTPWTLLPENLSVDQCADEHADKFADVLCSRIRTKLLRFAFWPRARGEAYLCSSFDAFQERFLQHSEYAVIVLSGHHVSCLDSIYPRLLVFFTMRPSWSARFLLVFLGEPKSPFRFDTGILKHDTIIFNGSSEDHWASDEQSWSKLFRILKADYRSPSLEDVRNIKPKGWMSVTDLRGHHLAVKLVQTPHPSYMQPSSWNDLRYCGNDNPRKQLRDFGQQTSGLNFVSQSKPELNVKRYRTDSENSDQYDIEHRSASLPHLPITCISTSSGTARSSASPRLNSDLSPYIRRHAKPRFNEDPMKIEENEEEVAKEASEEDFEGVRHYNKLSLSPLNSSLLPDETKAGVMSPLIEENLEVTQVQYVNAMAHQVERNLTPSSSTACQLETLASGNIALVLEGYAPSENPPVGTVVESKRGILHGDTTSTVVSVTVEEHNKITGAAAEKDKPHPCACPESAHVPSRSPTDISSNPVIKVKSSSSSDSVLNAAPQTPPPSPMVLNFCPTNLINRIPSLRTNPQDSLDFASENTDDLASSYALAEQSKPYDTPGADWELNNGTNAKTLKKDRLDSEAGDSLVLPQFGPEDKEHEEKNLSTSRDPAYSNSAEVDTDNIGPAVDKMSEIKSGSNSPASFTSTDLSGHEPALNYAPLSPSENVQVQPAVPEGSIEPFLGHSMRDYANDDITESISVSVVKQTNISQVSHEKEVESSQSSQHQKETPLSEISDDCEYSGSSEDVQWTNLEFGVTALQSEVQEVTGRYLVECEEAKYSESDCLGRIILVSNPVPKQFAKPPDTDLLGDISVEPHGNNPGEERQVLKEKNWSPTTLDDHTKDTFSDESLVIDSYDYREFVENERMSNSTVPCNSVEAGEEGCLLKMLPDIKIQLENIVVTESSGEKQQSNHNQVTSSSRSEPHVLTSSSFLGTENLDQQGQQVSSTRREIVAFGQTFGQRRPRIWSHTGLVSLAEFLTGYIPRHLRWFYSSVFQSREELMDVMAGPTFTIQVHDGLRNPIYVTLAFLGIAMASPRISQWPQLVAYLFGSSGVYLYAPTIFIGRPVLFYLGRAWPWSGSAKLT</sequence>
<protein>
    <submittedName>
        <fullName evidence="2">Uncharacterized protein</fullName>
    </submittedName>
</protein>
<comment type="caution">
    <text evidence="2">The sequence shown here is derived from an EMBL/GenBank/DDBJ whole genome shotgun (WGS) entry which is preliminary data.</text>
</comment>
<feature type="compositionally biased region" description="Basic and acidic residues" evidence="1">
    <location>
        <begin position="593"/>
        <end position="602"/>
    </location>
</feature>
<dbReference type="Proteomes" id="UP000308267">
    <property type="component" value="Unassembled WGS sequence"/>
</dbReference>
<feature type="compositionally biased region" description="Low complexity" evidence="1">
    <location>
        <begin position="478"/>
        <end position="495"/>
    </location>
</feature>
<organism evidence="2 3">
    <name type="scientific">Opisthorchis felineus</name>
    <dbReference type="NCBI Taxonomy" id="147828"/>
    <lineage>
        <taxon>Eukaryota</taxon>
        <taxon>Metazoa</taxon>
        <taxon>Spiralia</taxon>
        <taxon>Lophotrochozoa</taxon>
        <taxon>Platyhelminthes</taxon>
        <taxon>Trematoda</taxon>
        <taxon>Digenea</taxon>
        <taxon>Opisthorchiida</taxon>
        <taxon>Opisthorchiata</taxon>
        <taxon>Opisthorchiidae</taxon>
        <taxon>Opisthorchis</taxon>
    </lineage>
</organism>
<evidence type="ECO:0000313" key="3">
    <source>
        <dbReference type="Proteomes" id="UP000308267"/>
    </source>
</evidence>
<feature type="compositionally biased region" description="Polar residues" evidence="1">
    <location>
        <begin position="633"/>
        <end position="647"/>
    </location>
</feature>
<feature type="region of interest" description="Disordered" evidence="1">
    <location>
        <begin position="574"/>
        <end position="655"/>
    </location>
</feature>
<name>A0A4S2LBY8_OPIFE</name>
<evidence type="ECO:0000256" key="1">
    <source>
        <dbReference type="SAM" id="MobiDB-lite"/>
    </source>
</evidence>
<keyword evidence="3" id="KW-1185">Reference proteome</keyword>
<feature type="region of interest" description="Disordered" evidence="1">
    <location>
        <begin position="900"/>
        <end position="930"/>
    </location>
</feature>
<dbReference type="OrthoDB" id="6236380at2759"/>
<gene>
    <name evidence="2" type="ORF">CRM22_008242</name>
</gene>